<keyword evidence="1" id="KW-0732">Signal</keyword>
<dbReference type="STRING" id="645990.SAMN00120144_0584"/>
<dbReference type="SUPFAM" id="SSF102588">
    <property type="entry name" value="LmbE-like"/>
    <property type="match status" value="1"/>
</dbReference>
<gene>
    <name evidence="2" type="ORF">SAMN00120144_0584</name>
</gene>
<dbReference type="SUPFAM" id="SSF52317">
    <property type="entry name" value="Class I glutamine amidotransferase-like"/>
    <property type="match status" value="1"/>
</dbReference>
<dbReference type="InterPro" id="IPR024078">
    <property type="entry name" value="LmbE-like_dom_sf"/>
</dbReference>
<organism evidence="2 3">
    <name type="scientific">Hymenobacter roseosalivarius DSM 11622</name>
    <dbReference type="NCBI Taxonomy" id="645990"/>
    <lineage>
        <taxon>Bacteria</taxon>
        <taxon>Pseudomonadati</taxon>
        <taxon>Bacteroidota</taxon>
        <taxon>Cytophagia</taxon>
        <taxon>Cytophagales</taxon>
        <taxon>Hymenobacteraceae</taxon>
        <taxon>Hymenobacter</taxon>
    </lineage>
</organism>
<dbReference type="InterPro" id="IPR029062">
    <property type="entry name" value="Class_I_gatase-like"/>
</dbReference>
<dbReference type="RefSeq" id="WP_084444534.1">
    <property type="nucleotide sequence ID" value="NZ_FWWW01000055.1"/>
</dbReference>
<feature type="signal peptide" evidence="1">
    <location>
        <begin position="1"/>
        <end position="21"/>
    </location>
</feature>
<dbReference type="AlphaFoldDB" id="A0A1W1VBL9"/>
<keyword evidence="3" id="KW-1185">Reference proteome</keyword>
<dbReference type="Proteomes" id="UP000192266">
    <property type="component" value="Unassembled WGS sequence"/>
</dbReference>
<dbReference type="PANTHER" id="PTHR12993">
    <property type="entry name" value="N-ACETYLGLUCOSAMINYL-PHOSPHATIDYLINOSITOL DE-N-ACETYLASE-RELATED"/>
    <property type="match status" value="1"/>
</dbReference>
<dbReference type="InterPro" id="IPR003737">
    <property type="entry name" value="GlcNAc_PI_deacetylase-related"/>
</dbReference>
<dbReference type="GO" id="GO:0016811">
    <property type="term" value="F:hydrolase activity, acting on carbon-nitrogen (but not peptide) bonds, in linear amides"/>
    <property type="evidence" value="ECO:0007669"/>
    <property type="project" value="TreeGrafter"/>
</dbReference>
<dbReference type="PANTHER" id="PTHR12993:SF26">
    <property type="entry name" value="1D-MYO-INOSITOL 2-ACETAMIDO-2-DEOXY-ALPHA-D-GLUCOPYRANOSIDE DEACETYLASE"/>
    <property type="match status" value="1"/>
</dbReference>
<evidence type="ECO:0000313" key="2">
    <source>
        <dbReference type="EMBL" id="SMB90857.1"/>
    </source>
</evidence>
<sequence>MTFVFSRAALLLLFLPLLASAQTPKSYSAADIALGLRKLNVLGSALYIAAHPDDENTRLIAYLANGRLLETGYLSCTRGDGGQNLVGPEIREGLGVIRTQELLAARRTDGGRQFFTRANDFGFSKTPEETFTIWDREQVLADMVWVIRQRRPDVLITRFSPQPSGTHGHHTASAQLAMDAFDAAGDPKRFPEQLQYVQAWQPKRLFWNTSSFFIQPGQKFDATGKIVVDAGSYNALLGKSYGEIAATSRSQHKSQGFGSAATRGEAIEYLEPLKGEKAQKDFLEDVDLSWNRIKGGAPVGKLVSQTIKEFDPANPAASVASLLKVREALLKAPDDGFWKKEKQEQVEQLIKACLGLYLEATAAEATAAPGQPITVTVEVINRSAVPVTWVGTGLIAYQRDTTLNKPLAVNELSRVRLRFQVSSQVEASQPYWLRLPGTVGMYAVPEKLLVAESGAPALLGPVTGQRLSSGGGQKEPAALLINRQNLIGTPENPASAYVGCLLNIAGTPIFYTVPVQYKRTDPVEGELYRPLTVVPPVAVNIGGKAYVFAENQPKLVPVTVKAGRAGLRGTVALNLPPGWVAEPASLPFTLQNKEQEQTLEFRVRPTGTTESAGQLRAVATVDGQTYARGYQPIVYTHIPTQTLFPEAAAPLIKLDLKRKGNEIGYLMGAGDEVPDALRQIGYHVTTLKETDLTPDNLRRFDAVLLGVRAYNTVDRLRFLQPVLLEYVQGGGNLIVQYTVNRGTVLPEIGPYPFKLSNDRVTVENAEVRFLKPQHPLLNSPNKITSRDFQGWVQEQGLYYPSQWDAKYQPIISSNDPGESPKDGAILVADYGKGHYIYTGLSFFRELPAGVPGAYRLLTNMISLGK</sequence>
<proteinExistence type="predicted"/>
<accession>A0A1W1VBL9</accession>
<dbReference type="Gene3D" id="3.40.50.10320">
    <property type="entry name" value="LmbE-like"/>
    <property type="match status" value="1"/>
</dbReference>
<protein>
    <submittedName>
        <fullName evidence="2">LmbE family protein</fullName>
    </submittedName>
</protein>
<dbReference type="OrthoDB" id="9759749at2"/>
<dbReference type="Pfam" id="PF02585">
    <property type="entry name" value="PIG-L"/>
    <property type="match status" value="1"/>
</dbReference>
<evidence type="ECO:0000256" key="1">
    <source>
        <dbReference type="SAM" id="SignalP"/>
    </source>
</evidence>
<evidence type="ECO:0000313" key="3">
    <source>
        <dbReference type="Proteomes" id="UP000192266"/>
    </source>
</evidence>
<reference evidence="2 3" key="1">
    <citation type="submission" date="2017-04" db="EMBL/GenBank/DDBJ databases">
        <authorList>
            <person name="Afonso C.L."/>
            <person name="Miller P.J."/>
            <person name="Scott M.A."/>
            <person name="Spackman E."/>
            <person name="Goraichik I."/>
            <person name="Dimitrov K.M."/>
            <person name="Suarez D.L."/>
            <person name="Swayne D.E."/>
        </authorList>
    </citation>
    <scope>NUCLEOTIDE SEQUENCE [LARGE SCALE GENOMIC DNA]</scope>
    <source>
        <strain evidence="2 3">DSM 11622</strain>
    </source>
</reference>
<dbReference type="EMBL" id="FWWW01000055">
    <property type="protein sequence ID" value="SMB90857.1"/>
    <property type="molecule type" value="Genomic_DNA"/>
</dbReference>
<name>A0A1W1VBL9_9BACT</name>
<feature type="chain" id="PRO_5013139611" evidence="1">
    <location>
        <begin position="22"/>
        <end position="865"/>
    </location>
</feature>